<sequence length="258" mass="27594">MATLGQQRKADVTESGEGHWFEGIADHLGSSYLRYSFTMGTANEVAFLVDELELKPGMRVLDVGCGPGRHSYALAELGIAVHGVDISQTFIDLARQDSPALATFERLDARSLPFDGEFDAVISLCQGAFGLAGGAAAAGPDPDGAVLDGMARALAPGGRIAVSAFSSYFQVNWLEDTDSFDADAGVNHELAPLKAPDGTESLKDLWTTCFTPRELRLLASRAGLQTDAVWSVTPGDYARRTPEINRPEFLLVATRPMD</sequence>
<dbReference type="EMBL" id="CAEZXY010000009">
    <property type="protein sequence ID" value="CAB4698401.1"/>
    <property type="molecule type" value="Genomic_DNA"/>
</dbReference>
<dbReference type="EMBL" id="CAFBRD010000062">
    <property type="protein sequence ID" value="CAB5077715.1"/>
    <property type="molecule type" value="Genomic_DNA"/>
</dbReference>
<dbReference type="GO" id="GO:0008168">
    <property type="term" value="F:methyltransferase activity"/>
    <property type="evidence" value="ECO:0007669"/>
    <property type="project" value="UniProtKB-KW"/>
</dbReference>
<gene>
    <name evidence="6" type="ORF">UFOPK1906_01033</name>
    <name evidence="7" type="ORF">UFOPK2624_00390</name>
    <name evidence="8" type="ORF">UFOPK3010_00225</name>
    <name evidence="9" type="ORF">UFOPK3927_00626</name>
    <name evidence="5" type="ORF">UFOPK4201_01406</name>
    <name evidence="10" type="ORF">UFOPK4371_01131</name>
</gene>
<evidence type="ECO:0000256" key="3">
    <source>
        <dbReference type="ARBA" id="ARBA00022691"/>
    </source>
</evidence>
<evidence type="ECO:0000313" key="10">
    <source>
        <dbReference type="EMBL" id="CAB5077715.1"/>
    </source>
</evidence>
<dbReference type="AlphaFoldDB" id="A0A6J6PG03"/>
<evidence type="ECO:0000313" key="5">
    <source>
        <dbReference type="EMBL" id="CAB4372318.1"/>
    </source>
</evidence>
<proteinExistence type="predicted"/>
<evidence type="ECO:0000256" key="1">
    <source>
        <dbReference type="ARBA" id="ARBA00022603"/>
    </source>
</evidence>
<evidence type="ECO:0000256" key="2">
    <source>
        <dbReference type="ARBA" id="ARBA00022679"/>
    </source>
</evidence>
<dbReference type="PANTHER" id="PTHR43464:SF19">
    <property type="entry name" value="UBIQUINONE BIOSYNTHESIS O-METHYLTRANSFERASE, MITOCHONDRIAL"/>
    <property type="match status" value="1"/>
</dbReference>
<dbReference type="InterPro" id="IPR025714">
    <property type="entry name" value="Methyltranfer_dom"/>
</dbReference>
<accession>A0A6J6PG03</accession>
<feature type="domain" description="Methyltransferase" evidence="4">
    <location>
        <begin position="55"/>
        <end position="166"/>
    </location>
</feature>
<dbReference type="Gene3D" id="3.40.50.150">
    <property type="entry name" value="Vaccinia Virus protein VP39"/>
    <property type="match status" value="1"/>
</dbReference>
<dbReference type="EMBL" id="CAFAAM010000017">
    <property type="protein sequence ID" value="CAB4794692.1"/>
    <property type="molecule type" value="Genomic_DNA"/>
</dbReference>
<dbReference type="PANTHER" id="PTHR43464">
    <property type="entry name" value="METHYLTRANSFERASE"/>
    <property type="match status" value="1"/>
</dbReference>
<dbReference type="SUPFAM" id="SSF53335">
    <property type="entry name" value="S-adenosyl-L-methionine-dependent methyltransferases"/>
    <property type="match status" value="1"/>
</dbReference>
<dbReference type="Pfam" id="PF13847">
    <property type="entry name" value="Methyltransf_31"/>
    <property type="match status" value="1"/>
</dbReference>
<dbReference type="InterPro" id="IPR029063">
    <property type="entry name" value="SAM-dependent_MTases_sf"/>
</dbReference>
<dbReference type="GO" id="GO:0032259">
    <property type="term" value="P:methylation"/>
    <property type="evidence" value="ECO:0007669"/>
    <property type="project" value="UniProtKB-KW"/>
</dbReference>
<name>A0A6J6PG03_9ZZZZ</name>
<evidence type="ECO:0000313" key="9">
    <source>
        <dbReference type="EMBL" id="CAB4979394.1"/>
    </source>
</evidence>
<protein>
    <submittedName>
        <fullName evidence="7">Unannotated protein</fullName>
    </submittedName>
</protein>
<reference evidence="7" key="1">
    <citation type="submission" date="2020-05" db="EMBL/GenBank/DDBJ databases">
        <authorList>
            <person name="Chiriac C."/>
            <person name="Salcher M."/>
            <person name="Ghai R."/>
            <person name="Kavagutti S V."/>
        </authorList>
    </citation>
    <scope>NUCLEOTIDE SEQUENCE</scope>
</reference>
<dbReference type="EMBL" id="CAEUNJ010000066">
    <property type="protein sequence ID" value="CAB4372318.1"/>
    <property type="molecule type" value="Genomic_DNA"/>
</dbReference>
<evidence type="ECO:0000313" key="7">
    <source>
        <dbReference type="EMBL" id="CAB4698401.1"/>
    </source>
</evidence>
<evidence type="ECO:0000313" key="6">
    <source>
        <dbReference type="EMBL" id="CAB4624099.1"/>
    </source>
</evidence>
<organism evidence="7">
    <name type="scientific">freshwater metagenome</name>
    <dbReference type="NCBI Taxonomy" id="449393"/>
    <lineage>
        <taxon>unclassified sequences</taxon>
        <taxon>metagenomes</taxon>
        <taxon>ecological metagenomes</taxon>
    </lineage>
</organism>
<keyword evidence="2" id="KW-0808">Transferase</keyword>
<keyword evidence="1" id="KW-0489">Methyltransferase</keyword>
<dbReference type="EMBL" id="CAEZVC010000059">
    <property type="protein sequence ID" value="CAB4624099.1"/>
    <property type="molecule type" value="Genomic_DNA"/>
</dbReference>
<dbReference type="EMBL" id="CAFBOK010000055">
    <property type="protein sequence ID" value="CAB4979394.1"/>
    <property type="molecule type" value="Genomic_DNA"/>
</dbReference>
<evidence type="ECO:0000259" key="4">
    <source>
        <dbReference type="Pfam" id="PF13847"/>
    </source>
</evidence>
<evidence type="ECO:0000313" key="8">
    <source>
        <dbReference type="EMBL" id="CAB4794692.1"/>
    </source>
</evidence>
<keyword evidence="3" id="KW-0949">S-adenosyl-L-methionine</keyword>
<dbReference type="CDD" id="cd02440">
    <property type="entry name" value="AdoMet_MTases"/>
    <property type="match status" value="1"/>
</dbReference>